<evidence type="ECO:0000313" key="3">
    <source>
        <dbReference type="Proteomes" id="UP000823486"/>
    </source>
</evidence>
<dbReference type="SUPFAM" id="SSF75304">
    <property type="entry name" value="Amidase signature (AS) enzymes"/>
    <property type="match status" value="1"/>
</dbReference>
<dbReference type="NCBIfam" id="NF005300">
    <property type="entry name" value="PRK06828.1"/>
    <property type="match status" value="1"/>
</dbReference>
<evidence type="ECO:0000313" key="2">
    <source>
        <dbReference type="EMBL" id="MBM7693868.1"/>
    </source>
</evidence>
<dbReference type="PANTHER" id="PTHR42678">
    <property type="entry name" value="AMIDASE"/>
    <property type="match status" value="1"/>
</dbReference>
<dbReference type="InterPro" id="IPR023631">
    <property type="entry name" value="Amidase_dom"/>
</dbReference>
<reference evidence="2 3" key="1">
    <citation type="submission" date="2021-01" db="EMBL/GenBank/DDBJ databases">
        <title>Genomic Encyclopedia of Type Strains, Phase IV (KMG-IV): sequencing the most valuable type-strain genomes for metagenomic binning, comparative biology and taxonomic classification.</title>
        <authorList>
            <person name="Goeker M."/>
        </authorList>
    </citation>
    <scope>NUCLEOTIDE SEQUENCE [LARGE SCALE GENOMIC DNA]</scope>
    <source>
        <strain evidence="2 3">DSM 105482</strain>
    </source>
</reference>
<dbReference type="Proteomes" id="UP000823486">
    <property type="component" value="Unassembled WGS sequence"/>
</dbReference>
<dbReference type="EMBL" id="JAFBFI010000016">
    <property type="protein sequence ID" value="MBM7693868.1"/>
    <property type="molecule type" value="Genomic_DNA"/>
</dbReference>
<organism evidence="2 3">
    <name type="scientific">Peribacillus deserti</name>
    <dbReference type="NCBI Taxonomy" id="673318"/>
    <lineage>
        <taxon>Bacteria</taxon>
        <taxon>Bacillati</taxon>
        <taxon>Bacillota</taxon>
        <taxon>Bacilli</taxon>
        <taxon>Bacillales</taxon>
        <taxon>Bacillaceae</taxon>
        <taxon>Peribacillus</taxon>
    </lineage>
</organism>
<keyword evidence="3" id="KW-1185">Reference proteome</keyword>
<dbReference type="PANTHER" id="PTHR42678:SF34">
    <property type="entry name" value="OS04G0183300 PROTEIN"/>
    <property type="match status" value="1"/>
</dbReference>
<accession>A0ABS2QL30</accession>
<proteinExistence type="predicted"/>
<keyword evidence="2" id="KW-0378">Hydrolase</keyword>
<dbReference type="GO" id="GO:0004040">
    <property type="term" value="F:amidase activity"/>
    <property type="evidence" value="ECO:0007669"/>
    <property type="project" value="UniProtKB-EC"/>
</dbReference>
<gene>
    <name evidence="2" type="ORF">JOC77_003312</name>
</gene>
<dbReference type="Pfam" id="PF01425">
    <property type="entry name" value="Amidase"/>
    <property type="match status" value="1"/>
</dbReference>
<name>A0ABS2QL30_9BACI</name>
<dbReference type="Gene3D" id="3.90.1300.10">
    <property type="entry name" value="Amidase signature (AS) domain"/>
    <property type="match status" value="1"/>
</dbReference>
<evidence type="ECO:0000259" key="1">
    <source>
        <dbReference type="Pfam" id="PF01425"/>
    </source>
</evidence>
<protein>
    <submittedName>
        <fullName evidence="2">Amidase</fullName>
        <ecNumber evidence="2">3.5.1.4</ecNumber>
    </submittedName>
</protein>
<sequence>MMENPKLQKLYEDWLIEATIDDMQEKMGSGQLSAKELTLLYLKRMAEVDKNGPEINSVLEINPDALQIAESLDAERAVTGPRGPLHGIPVLVKDNIDTGDKMHTSAGSLALANSTASEDSFVAAQLRKAGAVILGKTNMTEWANFMTENMPNGYSSRGGQVLNPYSPGKFDVGGSSSGSGASIAANLAAAAIGTETSGSILSPASQNSLVGIKPTVGLVSRTGIIPIAHTQDTAGPMARTVKDAVYLLSAITGEDSSDPASGKNTYFLGTDFSQFLKIDGLSGKRIGIARDVYFEYINEEKQEVLNSAIAKLKEAGAEVVENVVIPSTKQEWGYDVLTHEFKTDLNEYLSKLSNRCAVHSLADVIAFNNRHSKKALQYGQTLLVESEKTSGTLTEGRYIQALEHDQYYSTIMGIDSVLETEQLDAIVFPNNIGAGIPAKAGYPSITVPAGYTAEGEPVGITFTGIAFSEPVLINIAYGYEQTSLARRAPKLGVEQTLVEK</sequence>
<comment type="caution">
    <text evidence="2">The sequence shown here is derived from an EMBL/GenBank/DDBJ whole genome shotgun (WGS) entry which is preliminary data.</text>
</comment>
<dbReference type="InterPro" id="IPR036928">
    <property type="entry name" value="AS_sf"/>
</dbReference>
<dbReference type="EC" id="3.5.1.4" evidence="2"/>
<feature type="domain" description="Amidase" evidence="1">
    <location>
        <begin position="36"/>
        <end position="471"/>
    </location>
</feature>